<reference evidence="3" key="1">
    <citation type="journal article" date="2019" name="Microbiol. Immunol.">
        <title>Molecular and phenotypic characterization of Leptospira johnsonii sp. nov., Leptospira ellinghausenii sp. nov. and Leptospira ryugenii sp. nov. isolated from soil and water in Japan.</title>
        <authorList>
            <person name="Masuzawa T."/>
            <person name="Saito M."/>
            <person name="Nakao R."/>
            <person name="Nikaido Y."/>
            <person name="Matsumoto M."/>
            <person name="Ogawa M."/>
            <person name="Yokoyama M."/>
            <person name="Hidaka Y."/>
            <person name="Tomita J."/>
            <person name="Sakakibara K."/>
            <person name="Suzuki K."/>
            <person name="Yasuda S."/>
            <person name="Sato H."/>
            <person name="Yamaguchi M."/>
            <person name="Yoshida S.I."/>
            <person name="Koizumi N."/>
            <person name="Kawamura Y."/>
        </authorList>
    </citation>
    <scope>NUCLEOTIDE SEQUENCE [LARGE SCALE GENOMIC DNA]</scope>
    <source>
        <strain evidence="3">E18</strain>
    </source>
</reference>
<accession>A0A2P2DCG1</accession>
<keyword evidence="3" id="KW-1185">Reference proteome</keyword>
<sequence>MLEIRHYIKQILNTPIHQVDLFSVSLDALWFDVFFSRTNQGKLFPFPKSFDTITNLNLKAIHIILANVLYDKESQIPEFTLQSFYDYLSNTLPKLCELIPDYHTWTSDSERAEELIRSLFDAIHFLPATETKEYFTDRYRSIDSRERVRILEETKKAQERAKEILRQLRQKEEEEAASKYNRE</sequence>
<protein>
    <submittedName>
        <fullName evidence="2">Uncharacterized protein</fullName>
    </submittedName>
</protein>
<proteinExistence type="predicted"/>
<comment type="caution">
    <text evidence="2">The sequence shown here is derived from an EMBL/GenBank/DDBJ whole genome shotgun (WGS) entry which is preliminary data.</text>
</comment>
<feature type="coiled-coil region" evidence="1">
    <location>
        <begin position="148"/>
        <end position="175"/>
    </location>
</feature>
<name>A0A2P2DCG1_9LEPT</name>
<dbReference type="AlphaFoldDB" id="A0A2P2DCG1"/>
<organism evidence="2 3">
    <name type="scientific">Leptospira ellinghausenii</name>
    <dbReference type="NCBI Taxonomy" id="1917822"/>
    <lineage>
        <taxon>Bacteria</taxon>
        <taxon>Pseudomonadati</taxon>
        <taxon>Spirochaetota</taxon>
        <taxon>Spirochaetia</taxon>
        <taxon>Leptospirales</taxon>
        <taxon>Leptospiraceae</taxon>
        <taxon>Leptospira</taxon>
    </lineage>
</organism>
<dbReference type="OrthoDB" id="330464at2"/>
<gene>
    <name evidence="2" type="ORF">LPTSP2_15990</name>
</gene>
<evidence type="ECO:0000313" key="2">
    <source>
        <dbReference type="EMBL" id="GBF42312.1"/>
    </source>
</evidence>
<dbReference type="RefSeq" id="WP_108959417.1">
    <property type="nucleotide sequence ID" value="NZ_BFAZ01000008.1"/>
</dbReference>
<keyword evidence="1" id="KW-0175">Coiled coil</keyword>
<evidence type="ECO:0000256" key="1">
    <source>
        <dbReference type="SAM" id="Coils"/>
    </source>
</evidence>
<dbReference type="Proteomes" id="UP000245206">
    <property type="component" value="Unassembled WGS sequence"/>
</dbReference>
<dbReference type="EMBL" id="BFAZ01000008">
    <property type="protein sequence ID" value="GBF42312.1"/>
    <property type="molecule type" value="Genomic_DNA"/>
</dbReference>
<evidence type="ECO:0000313" key="3">
    <source>
        <dbReference type="Proteomes" id="UP000245206"/>
    </source>
</evidence>